<keyword evidence="2 4" id="KW-0547">Nucleotide-binding</keyword>
<accession>A0ABX8ULN4</accession>
<feature type="domain" description="ATP-grasp" evidence="5">
    <location>
        <begin position="119"/>
        <end position="315"/>
    </location>
</feature>
<evidence type="ECO:0000259" key="5">
    <source>
        <dbReference type="PROSITE" id="PS50975"/>
    </source>
</evidence>
<dbReference type="Gene3D" id="3.30.1490.20">
    <property type="entry name" value="ATP-grasp fold, A domain"/>
    <property type="match status" value="1"/>
</dbReference>
<organism evidence="6 7">
    <name type="scientific">Paraburkholderia edwinii</name>
    <dbReference type="NCBI Taxonomy" id="2861782"/>
    <lineage>
        <taxon>Bacteria</taxon>
        <taxon>Pseudomonadati</taxon>
        <taxon>Pseudomonadota</taxon>
        <taxon>Betaproteobacteria</taxon>
        <taxon>Burkholderiales</taxon>
        <taxon>Burkholderiaceae</taxon>
        <taxon>Paraburkholderia</taxon>
    </lineage>
</organism>
<sequence length="444" mass="48162">MKTVVFIETNFSGLDAIAWCKQRGYRSVLVTDNFERFRKWFPASSLARLDLVDKIIHVANSNDLELVSKALRNEVDSIDALLTFAEIRTHIAARLCREFGLRGANPDAIELAQDKYRFRRTLLAKGADSVRCRKIDSIELLPALLAEPESAPDFPCFVKPVQGHSSIGAMVCRGHSDVGSVLQSLRQINEDWISPAFVVEDYLEGELVSAEILTTGAGQHQIVGIADRDVVNGSVEIGASFPFVDAHREAVERKACAALDAIGYDFGASHVELIVTRDGPHLVEVNTRVGGSGHSVMLDLATSRSIVGDCIELCLGTLDIDSGSDAIGEAGGRTGDGAAARPPIAREPQQRLYQPRRGAAWKCFVSTTRGKVVAMPAIDAIRAQPGVHEVWLHREPGDPVVDANSNFSWIAQVMCTGRDQHEAKLNAARAVDFIATQTTIASIG</sequence>
<dbReference type="EMBL" id="CP080095">
    <property type="protein sequence ID" value="QYD69869.1"/>
    <property type="molecule type" value="Genomic_DNA"/>
</dbReference>
<reference evidence="6 7" key="1">
    <citation type="submission" date="2021-07" db="EMBL/GenBank/DDBJ databases">
        <title>Paraburkholderia edwinii protects Aspergillus sp. from phenazines by acting as a toxin sponge.</title>
        <authorList>
            <person name="Dahlstrom K.M."/>
            <person name="Newman D.K."/>
        </authorList>
    </citation>
    <scope>NUCLEOTIDE SEQUENCE [LARGE SCALE GENOMIC DNA]</scope>
    <source>
        <strain evidence="6 7">Pe01</strain>
    </source>
</reference>
<dbReference type="PANTHER" id="PTHR43585">
    <property type="entry name" value="FUMIPYRROLE BIOSYNTHESIS PROTEIN C"/>
    <property type="match status" value="1"/>
</dbReference>
<dbReference type="Gene3D" id="3.40.50.20">
    <property type="match status" value="1"/>
</dbReference>
<gene>
    <name evidence="6" type="ORF">KZJ38_05855</name>
</gene>
<dbReference type="Gene3D" id="3.30.470.20">
    <property type="entry name" value="ATP-grasp fold, B domain"/>
    <property type="match status" value="1"/>
</dbReference>
<keyword evidence="3 4" id="KW-0067">ATP-binding</keyword>
<dbReference type="InterPro" id="IPR040570">
    <property type="entry name" value="LAL_C2"/>
</dbReference>
<keyword evidence="7" id="KW-1185">Reference proteome</keyword>
<protein>
    <submittedName>
        <fullName evidence="6">ATP-grasp domain-containing protein</fullName>
    </submittedName>
</protein>
<dbReference type="InterPro" id="IPR052032">
    <property type="entry name" value="ATP-dep_AA_Ligase"/>
</dbReference>
<evidence type="ECO:0000313" key="7">
    <source>
        <dbReference type="Proteomes" id="UP000826462"/>
    </source>
</evidence>
<proteinExistence type="predicted"/>
<dbReference type="Pfam" id="PF18603">
    <property type="entry name" value="LAL_C2"/>
    <property type="match status" value="1"/>
</dbReference>
<evidence type="ECO:0000256" key="3">
    <source>
        <dbReference type="ARBA" id="ARBA00022840"/>
    </source>
</evidence>
<evidence type="ECO:0000313" key="6">
    <source>
        <dbReference type="EMBL" id="QYD69869.1"/>
    </source>
</evidence>
<evidence type="ECO:0000256" key="1">
    <source>
        <dbReference type="ARBA" id="ARBA00022598"/>
    </source>
</evidence>
<dbReference type="InterPro" id="IPR011761">
    <property type="entry name" value="ATP-grasp"/>
</dbReference>
<dbReference type="InterPro" id="IPR013815">
    <property type="entry name" value="ATP_grasp_subdomain_1"/>
</dbReference>
<dbReference type="Proteomes" id="UP000826462">
    <property type="component" value="Chromosome 1"/>
</dbReference>
<dbReference type="PANTHER" id="PTHR43585:SF2">
    <property type="entry name" value="ATP-GRASP ENZYME FSQD"/>
    <property type="match status" value="1"/>
</dbReference>
<keyword evidence="1" id="KW-0436">Ligase</keyword>
<dbReference type="RefSeq" id="WP_219799206.1">
    <property type="nucleotide sequence ID" value="NZ_CP080095.1"/>
</dbReference>
<evidence type="ECO:0000256" key="4">
    <source>
        <dbReference type="PROSITE-ProRule" id="PRU00409"/>
    </source>
</evidence>
<evidence type="ECO:0000256" key="2">
    <source>
        <dbReference type="ARBA" id="ARBA00022741"/>
    </source>
</evidence>
<dbReference type="PROSITE" id="PS50975">
    <property type="entry name" value="ATP_GRASP"/>
    <property type="match status" value="1"/>
</dbReference>
<name>A0ABX8ULN4_9BURK</name>
<dbReference type="Pfam" id="PF13535">
    <property type="entry name" value="ATP-grasp_4"/>
    <property type="match status" value="1"/>
</dbReference>
<dbReference type="SUPFAM" id="SSF56059">
    <property type="entry name" value="Glutathione synthetase ATP-binding domain-like"/>
    <property type="match status" value="1"/>
</dbReference>